<dbReference type="InterPro" id="IPR023614">
    <property type="entry name" value="Porin_dom_sf"/>
</dbReference>
<evidence type="ECO:0008006" key="5">
    <source>
        <dbReference type="Google" id="ProtNLM"/>
    </source>
</evidence>
<accession>A0A328F7A9</accession>
<dbReference type="EMBL" id="QLNI01000045">
    <property type="protein sequence ID" value="RAM00514.1"/>
    <property type="molecule type" value="Genomic_DNA"/>
</dbReference>
<organism evidence="2 3">
    <name type="scientific">Desulfobacter hydrogenophilus</name>
    <dbReference type="NCBI Taxonomy" id="2291"/>
    <lineage>
        <taxon>Bacteria</taxon>
        <taxon>Pseudomonadati</taxon>
        <taxon>Thermodesulfobacteriota</taxon>
        <taxon>Desulfobacteria</taxon>
        <taxon>Desulfobacterales</taxon>
        <taxon>Desulfobacteraceae</taxon>
        <taxon>Desulfobacter</taxon>
    </lineage>
</organism>
<proteinExistence type="predicted"/>
<dbReference type="AlphaFoldDB" id="A0A328F7A9"/>
<sequence>MQSTVDTPMDAYFGFSFSGNTESENTFYTASIEYTWENLVVAAEYQRYETDSIVSNSSVTLPELSTTSEGYYLSASYRFTDLFSLGAYYSVFYADKNDRDGDDLAVRSDAWEKDFALSLRFDINEYMIFKIEGHMVDGTARVIRADDNAGTDEDFTYGVAKVTFSF</sequence>
<gene>
    <name evidence="2" type="ORF">DO021_18560</name>
    <name evidence="1" type="ORF">EYB58_00480</name>
</gene>
<protein>
    <recommendedName>
        <fullName evidence="5">Porin domain-containing protein</fullName>
    </recommendedName>
</protein>
<dbReference type="OrthoDB" id="106501at2"/>
<dbReference type="Proteomes" id="UP000293902">
    <property type="component" value="Chromosome"/>
</dbReference>
<dbReference type="Gene3D" id="2.40.160.10">
    <property type="entry name" value="Porin"/>
    <property type="match status" value="1"/>
</dbReference>
<dbReference type="Proteomes" id="UP000248798">
    <property type="component" value="Unassembled WGS sequence"/>
</dbReference>
<name>A0A328F7A9_9BACT</name>
<evidence type="ECO:0000313" key="3">
    <source>
        <dbReference type="Proteomes" id="UP000248798"/>
    </source>
</evidence>
<keyword evidence="4" id="KW-1185">Reference proteome</keyword>
<evidence type="ECO:0000313" key="2">
    <source>
        <dbReference type="EMBL" id="RAM00514.1"/>
    </source>
</evidence>
<evidence type="ECO:0000313" key="4">
    <source>
        <dbReference type="Proteomes" id="UP000293902"/>
    </source>
</evidence>
<dbReference type="EMBL" id="CP036313">
    <property type="protein sequence ID" value="QBH11526.1"/>
    <property type="molecule type" value="Genomic_DNA"/>
</dbReference>
<reference evidence="1 4" key="2">
    <citation type="submission" date="2019-02" db="EMBL/GenBank/DDBJ databases">
        <title>Complete genome sequence of Desulfobacter hydrogenophilus AcRS1.</title>
        <authorList>
            <person name="Marietou A."/>
            <person name="Lund M.B."/>
            <person name="Marshall I.P.G."/>
            <person name="Schreiber L."/>
            <person name="Jorgensen B."/>
        </authorList>
    </citation>
    <scope>NUCLEOTIDE SEQUENCE [LARGE SCALE GENOMIC DNA]</scope>
    <source>
        <strain evidence="1 4">AcRS1</strain>
    </source>
</reference>
<evidence type="ECO:0000313" key="1">
    <source>
        <dbReference type="EMBL" id="QBH11526.1"/>
    </source>
</evidence>
<dbReference type="RefSeq" id="WP_111959441.1">
    <property type="nucleotide sequence ID" value="NZ_CP036313.1"/>
</dbReference>
<reference evidence="2 3" key="1">
    <citation type="submission" date="2018-06" db="EMBL/GenBank/DDBJ databases">
        <title>Complete Genome Sequence of Desulfobacter hydrogenophilus (DSM3380).</title>
        <authorList>
            <person name="Marietou A."/>
            <person name="Schreiber L."/>
            <person name="Marshall I."/>
            <person name="Jorgensen B."/>
        </authorList>
    </citation>
    <scope>NUCLEOTIDE SEQUENCE [LARGE SCALE GENOMIC DNA]</scope>
    <source>
        <strain evidence="2 3">DSM 3380</strain>
    </source>
</reference>
<dbReference type="SUPFAM" id="SSF56935">
    <property type="entry name" value="Porins"/>
    <property type="match status" value="1"/>
</dbReference>